<dbReference type="Pfam" id="PF12937">
    <property type="entry name" value="F-box-like"/>
    <property type="match status" value="1"/>
</dbReference>
<dbReference type="InterPro" id="IPR036047">
    <property type="entry name" value="F-box-like_dom_sf"/>
</dbReference>
<proteinExistence type="predicted"/>
<dbReference type="PROSITE" id="PS50181">
    <property type="entry name" value="FBOX"/>
    <property type="match status" value="1"/>
</dbReference>
<evidence type="ECO:0000313" key="2">
    <source>
        <dbReference type="Proteomes" id="UP000046392"/>
    </source>
</evidence>
<protein>
    <submittedName>
        <fullName evidence="3">F-box domain-containing protein</fullName>
    </submittedName>
</protein>
<dbReference type="SMART" id="SM00256">
    <property type="entry name" value="FBOX"/>
    <property type="match status" value="1"/>
</dbReference>
<organism evidence="2 3">
    <name type="scientific">Strongyloides papillosus</name>
    <name type="common">Intestinal threadworm</name>
    <dbReference type="NCBI Taxonomy" id="174720"/>
    <lineage>
        <taxon>Eukaryota</taxon>
        <taxon>Metazoa</taxon>
        <taxon>Ecdysozoa</taxon>
        <taxon>Nematoda</taxon>
        <taxon>Chromadorea</taxon>
        <taxon>Rhabditida</taxon>
        <taxon>Tylenchina</taxon>
        <taxon>Panagrolaimomorpha</taxon>
        <taxon>Strongyloidoidea</taxon>
        <taxon>Strongyloididae</taxon>
        <taxon>Strongyloides</taxon>
    </lineage>
</organism>
<dbReference type="WBParaSite" id="SPAL_0000127900.1">
    <property type="protein sequence ID" value="SPAL_0000127900.1"/>
    <property type="gene ID" value="SPAL_0000127900"/>
</dbReference>
<keyword evidence="2" id="KW-1185">Reference proteome</keyword>
<dbReference type="SUPFAM" id="SSF81383">
    <property type="entry name" value="F-box domain"/>
    <property type="match status" value="1"/>
</dbReference>
<evidence type="ECO:0000313" key="3">
    <source>
        <dbReference type="WBParaSite" id="SPAL_0000127900.1"/>
    </source>
</evidence>
<sequence length="366" mass="42933">MDLSNSIMDFNIEDEYFDVEDDTSVLPDDVLVIIFKELSLEDIKVVKQVSKRFYGIVHRNYHKLNRRKVLSAEIEYDGRCDSHPFLVHMKFYSENSSDYLLEEIKLFYEKSTKIQSVDELTGFLRMFDLRKLDMLILSVAGNLDLFGIMEGVLEIGTKVNDLVIKKLAEKDFGSFRTFIEKLSRLEVLCIYHLCAPSTGQKDVFSLLSLTSFNTIYCLMIFECNKTKILASDFVVKFIRNSPSLMAIDIGSYNIEFLWSLSKEYFTMEQPRQMENECSHDKIHLNLIVYGEIERLYNSLTNDFGELECVVEEEMISFNLNRENIPLYIFGSESDCSNCLKNRHRIKKYVGIYYFMKDKDDDEEWNH</sequence>
<accession>A0A0N5B5D6</accession>
<name>A0A0N5B5D6_STREA</name>
<evidence type="ECO:0000259" key="1">
    <source>
        <dbReference type="PROSITE" id="PS50181"/>
    </source>
</evidence>
<dbReference type="AlphaFoldDB" id="A0A0N5B5D6"/>
<feature type="domain" description="F-box" evidence="1">
    <location>
        <begin position="20"/>
        <end position="64"/>
    </location>
</feature>
<dbReference type="Proteomes" id="UP000046392">
    <property type="component" value="Unplaced"/>
</dbReference>
<dbReference type="InterPro" id="IPR001810">
    <property type="entry name" value="F-box_dom"/>
</dbReference>
<dbReference type="CDD" id="cd09917">
    <property type="entry name" value="F-box_SF"/>
    <property type="match status" value="1"/>
</dbReference>
<reference evidence="3" key="1">
    <citation type="submission" date="2017-02" db="UniProtKB">
        <authorList>
            <consortium name="WormBaseParasite"/>
        </authorList>
    </citation>
    <scope>IDENTIFICATION</scope>
</reference>